<organism evidence="1 2">
    <name type="scientific">Solanum tuberosum</name>
    <name type="common">Potato</name>
    <dbReference type="NCBI Taxonomy" id="4113"/>
    <lineage>
        <taxon>Eukaryota</taxon>
        <taxon>Viridiplantae</taxon>
        <taxon>Streptophyta</taxon>
        <taxon>Embryophyta</taxon>
        <taxon>Tracheophyta</taxon>
        <taxon>Spermatophyta</taxon>
        <taxon>Magnoliopsida</taxon>
        <taxon>eudicotyledons</taxon>
        <taxon>Gunneridae</taxon>
        <taxon>Pentapetalae</taxon>
        <taxon>asterids</taxon>
        <taxon>lamiids</taxon>
        <taxon>Solanales</taxon>
        <taxon>Solanaceae</taxon>
        <taxon>Solanoideae</taxon>
        <taxon>Solaneae</taxon>
        <taxon>Solanum</taxon>
    </lineage>
</organism>
<proteinExistence type="predicted"/>
<evidence type="ECO:0000313" key="1">
    <source>
        <dbReference type="EnsemblPlants" id="PGSC0003DMT400040449"/>
    </source>
</evidence>
<dbReference type="PaxDb" id="4113-PGSC0003DMT400040449"/>
<dbReference type="EnsemblPlants" id="PGSC0003DMT400040449">
    <property type="protein sequence ID" value="PGSC0003DMT400040449"/>
    <property type="gene ID" value="PGSC0003DMG400015660"/>
</dbReference>
<dbReference type="Proteomes" id="UP000011115">
    <property type="component" value="Unassembled WGS sequence"/>
</dbReference>
<dbReference type="HOGENOM" id="CLU_1931270_0_0_1"/>
<evidence type="ECO:0000313" key="2">
    <source>
        <dbReference type="Proteomes" id="UP000011115"/>
    </source>
</evidence>
<dbReference type="Gramene" id="PGSC0003DMT400040449">
    <property type="protein sequence ID" value="PGSC0003DMT400040449"/>
    <property type="gene ID" value="PGSC0003DMG400015660"/>
</dbReference>
<keyword evidence="2" id="KW-1185">Reference proteome</keyword>
<dbReference type="AlphaFoldDB" id="M1B9X8"/>
<sequence length="131" mass="14443">MVRWSDHRPYWLTIDGGQRPDFGTPKWLPPTACGSIDGPWTMGLVGPGVLPSAQEIQAPTNPPVASTVPKVGGTGGNDAFFRPLLGSVMTSNEHEMLTKFLKLKPLVFLGSENEDAYEFILDYYARLHKKL</sequence>
<reference evidence="2" key="1">
    <citation type="journal article" date="2011" name="Nature">
        <title>Genome sequence and analysis of the tuber crop potato.</title>
        <authorList>
            <consortium name="The Potato Genome Sequencing Consortium"/>
        </authorList>
    </citation>
    <scope>NUCLEOTIDE SEQUENCE [LARGE SCALE GENOMIC DNA]</scope>
    <source>
        <strain evidence="2">cv. DM1-3 516 R44</strain>
    </source>
</reference>
<accession>M1B9X8</accession>
<dbReference type="InParanoid" id="M1B9X8"/>
<reference evidence="1" key="2">
    <citation type="submission" date="2015-06" db="UniProtKB">
        <authorList>
            <consortium name="EnsemblPlants"/>
        </authorList>
    </citation>
    <scope>IDENTIFICATION</scope>
    <source>
        <strain evidence="1">DM1-3 516 R44</strain>
    </source>
</reference>
<protein>
    <submittedName>
        <fullName evidence="1">Uncharacterized protein</fullName>
    </submittedName>
</protein>
<name>M1B9X8_SOLTU</name>